<dbReference type="CDD" id="cd14744">
    <property type="entry name" value="PAAR_CT_2"/>
    <property type="match status" value="1"/>
</dbReference>
<dbReference type="KEGG" id="saqi:AXG55_02380"/>
<gene>
    <name evidence="2" type="ORF">AXG55_02380</name>
</gene>
<proteinExistence type="predicted"/>
<dbReference type="InterPro" id="IPR008727">
    <property type="entry name" value="PAAR_motif"/>
</dbReference>
<dbReference type="Gene3D" id="2.60.200.60">
    <property type="match status" value="1"/>
</dbReference>
<accession>A0A1L4CY10</accession>
<feature type="region of interest" description="Disordered" evidence="1">
    <location>
        <begin position="220"/>
        <end position="283"/>
    </location>
</feature>
<dbReference type="Pfam" id="PF05488">
    <property type="entry name" value="PAAR_motif"/>
    <property type="match status" value="1"/>
</dbReference>
<keyword evidence="3" id="KW-1185">Reference proteome</keyword>
<evidence type="ECO:0000313" key="3">
    <source>
        <dbReference type="Proteomes" id="UP000184731"/>
    </source>
</evidence>
<sequence length="339" mass="37432">MEKGIVVEGDPLSSGGKVTKGSGTIVNGLRIAVLGDPVDCPIPLHGSGTITEGEPKALIGDKPIALEGHKVSCGCTLIAKTVGEKFKIGVSQPPEPSFIEKVDDLINKLNDKIDRAVINTLDKILPKPIQDLNDLVKPYICALPEIPVVSKKTEIPSAKKVLTEALLEQAKELYCFDRSHYKNNSENKPTVKEQNKLEYIPLNGSSKDLKCEGNKYIGGRHADTTQPKGDGLDSHHMPAKSAYEGSKMNPDGEAKQGPAIKMEPKDHRDTKSYGKKGEQYRQKQKELIQQGKLKEAVQMDIEDIRRIALEDGKPDKYECGIKEYIENYNKYDPNDFIIK</sequence>
<feature type="compositionally biased region" description="Basic and acidic residues" evidence="1">
    <location>
        <begin position="262"/>
        <end position="283"/>
    </location>
</feature>
<dbReference type="Proteomes" id="UP000184731">
    <property type="component" value="Chromosome"/>
</dbReference>
<organism evidence="2 3">
    <name type="scientific">Silvanigrella aquatica</name>
    <dbReference type="NCBI Taxonomy" id="1915309"/>
    <lineage>
        <taxon>Bacteria</taxon>
        <taxon>Pseudomonadati</taxon>
        <taxon>Bdellovibrionota</taxon>
        <taxon>Oligoflexia</taxon>
        <taxon>Silvanigrellales</taxon>
        <taxon>Silvanigrellaceae</taxon>
        <taxon>Silvanigrella</taxon>
    </lineage>
</organism>
<dbReference type="STRING" id="1915309.AXG55_02380"/>
<dbReference type="AlphaFoldDB" id="A0A1L4CY10"/>
<dbReference type="RefSeq" id="WP_148696535.1">
    <property type="nucleotide sequence ID" value="NZ_CP017834.1"/>
</dbReference>
<evidence type="ECO:0000256" key="1">
    <source>
        <dbReference type="SAM" id="MobiDB-lite"/>
    </source>
</evidence>
<dbReference type="EMBL" id="CP017834">
    <property type="protein sequence ID" value="APJ02827.1"/>
    <property type="molecule type" value="Genomic_DNA"/>
</dbReference>
<dbReference type="OrthoDB" id="8565659at2"/>
<reference evidence="2 3" key="1">
    <citation type="submission" date="2016-10" db="EMBL/GenBank/DDBJ databases">
        <title>Silvanigrella aquatica sp. nov., isolated from a freshwater lake located in the Black Forest, Germany, description of Silvanigrellaceae fam. nov., Silvanigrellales ord. nov., reclassification of the order Bdellovibrionales in the class Oligoflexia, reclassification of the families Bacteriovoracaceae and Halobacteriovoraceae in the new order Bacteriovoracales ord. nov., and reclassification of the family Pseudobacteriovoracaceae in the order Oligoflexiales.</title>
        <authorList>
            <person name="Hahn M.W."/>
            <person name="Schmidt J."/>
            <person name="Koll U."/>
            <person name="Rohde M."/>
            <person name="Verbag S."/>
            <person name="Pitt A."/>
            <person name="Nakai R."/>
            <person name="Naganuma T."/>
            <person name="Lang E."/>
        </authorList>
    </citation>
    <scope>NUCLEOTIDE SEQUENCE [LARGE SCALE GENOMIC DNA]</scope>
    <source>
        <strain evidence="2 3">MWH-Nonnen-W8red</strain>
    </source>
</reference>
<evidence type="ECO:0000313" key="2">
    <source>
        <dbReference type="EMBL" id="APJ02827.1"/>
    </source>
</evidence>
<evidence type="ECO:0008006" key="4">
    <source>
        <dbReference type="Google" id="ProtNLM"/>
    </source>
</evidence>
<protein>
    <recommendedName>
        <fullName evidence="4">PAAR domain-containing protein</fullName>
    </recommendedName>
</protein>
<name>A0A1L4CY10_9BACT</name>